<dbReference type="Proteomes" id="UP000565468">
    <property type="component" value="Unassembled WGS sequence"/>
</dbReference>
<protein>
    <recommendedName>
        <fullName evidence="2">histidine kinase</fullName>
        <ecNumber evidence="2">2.7.13.3</ecNumber>
    </recommendedName>
</protein>
<dbReference type="InterPro" id="IPR011712">
    <property type="entry name" value="Sig_transdc_His_kin_sub3_dim/P"/>
</dbReference>
<feature type="transmembrane region" description="Helical" evidence="10">
    <location>
        <begin position="75"/>
        <end position="91"/>
    </location>
</feature>
<dbReference type="Pfam" id="PF07730">
    <property type="entry name" value="HisKA_3"/>
    <property type="match status" value="1"/>
</dbReference>
<keyword evidence="5" id="KW-0547">Nucleotide-binding</keyword>
<evidence type="ECO:0000256" key="5">
    <source>
        <dbReference type="ARBA" id="ARBA00022741"/>
    </source>
</evidence>
<keyword evidence="10" id="KW-1133">Transmembrane helix</keyword>
<name>A0A848M6R9_PAELE</name>
<proteinExistence type="predicted"/>
<evidence type="ECO:0000259" key="12">
    <source>
        <dbReference type="Pfam" id="PF07730"/>
    </source>
</evidence>
<sequence>MSRIWIPLRYGLILLPALAGLYIQPIERYGVYTFLVLLFLSAAVLSRHITSLPVMAAGVLLEILIAGWMCREYGLLMAFISMSSVCVYFTFSPAVLRYLLFGIHAAVLNTAFWEQEKLWLVCGNLLLMMMAVFISILHDASGRRENTLKLYDELRSKHYQLEEARSRLQQFAHQVEGAAQAEERTRISRQLHDDIGHRLIRVKMMMEAAIHTVPGDQERGMQLLHQIRDQLADSMEEMRLAVKRMHPGRPIADAHSLDRLLEQIQQETGIRTTLQVKGLPYPLYPSQQVVLFKNAREAITNAIRHGDASEVSVLLIYEEHEMCMEVSNNGKTALREQTSTGGLDSEQPYAGESGFPPRQGLGLSGMLERTRLIGGTLNVRGYAPFTVITKLPVYRKSEIM</sequence>
<comment type="caution">
    <text evidence="13">The sequence shown here is derived from an EMBL/GenBank/DDBJ whole genome shotgun (WGS) entry which is preliminary data.</text>
</comment>
<keyword evidence="3" id="KW-0597">Phosphoprotein</keyword>
<evidence type="ECO:0000313" key="14">
    <source>
        <dbReference type="Proteomes" id="UP000565468"/>
    </source>
</evidence>
<reference evidence="13 14" key="1">
    <citation type="submission" date="2020-04" db="EMBL/GenBank/DDBJ databases">
        <title>Paenibacillus algicola sp. nov., a novel marine bacterium producing alginate lyase.</title>
        <authorList>
            <person name="Huang H."/>
        </authorList>
    </citation>
    <scope>NUCLEOTIDE SEQUENCE [LARGE SCALE GENOMIC DNA]</scope>
    <source>
        <strain evidence="13 14">L7-75</strain>
    </source>
</reference>
<dbReference type="GO" id="GO:0000155">
    <property type="term" value="F:phosphorelay sensor kinase activity"/>
    <property type="evidence" value="ECO:0007669"/>
    <property type="project" value="InterPro"/>
</dbReference>
<keyword evidence="10" id="KW-0472">Membrane</keyword>
<feature type="transmembrane region" description="Helical" evidence="10">
    <location>
        <begin position="52"/>
        <end position="69"/>
    </location>
</feature>
<dbReference type="SUPFAM" id="SSF55874">
    <property type="entry name" value="ATPase domain of HSP90 chaperone/DNA topoisomerase II/histidine kinase"/>
    <property type="match status" value="1"/>
</dbReference>
<evidence type="ECO:0000256" key="2">
    <source>
        <dbReference type="ARBA" id="ARBA00012438"/>
    </source>
</evidence>
<keyword evidence="4" id="KW-0808">Transferase</keyword>
<evidence type="ECO:0000256" key="8">
    <source>
        <dbReference type="ARBA" id="ARBA00023012"/>
    </source>
</evidence>
<evidence type="ECO:0000313" key="13">
    <source>
        <dbReference type="EMBL" id="NMO96677.1"/>
    </source>
</evidence>
<dbReference type="InterPro" id="IPR036890">
    <property type="entry name" value="HATPase_C_sf"/>
</dbReference>
<feature type="domain" description="Histidine kinase/HSP90-like ATPase" evidence="11">
    <location>
        <begin position="295"/>
        <end position="380"/>
    </location>
</feature>
<accession>A0A848M6R9</accession>
<dbReference type="EMBL" id="JABBPN010000011">
    <property type="protein sequence ID" value="NMO96677.1"/>
    <property type="molecule type" value="Genomic_DNA"/>
</dbReference>
<dbReference type="AlphaFoldDB" id="A0A848M6R9"/>
<feature type="region of interest" description="Disordered" evidence="9">
    <location>
        <begin position="336"/>
        <end position="355"/>
    </location>
</feature>
<evidence type="ECO:0000256" key="7">
    <source>
        <dbReference type="ARBA" id="ARBA00022840"/>
    </source>
</evidence>
<gene>
    <name evidence="13" type="ORF">HII30_12935</name>
</gene>
<evidence type="ECO:0000259" key="11">
    <source>
        <dbReference type="Pfam" id="PF02518"/>
    </source>
</evidence>
<dbReference type="Gene3D" id="1.20.5.1930">
    <property type="match status" value="1"/>
</dbReference>
<evidence type="ECO:0000256" key="4">
    <source>
        <dbReference type="ARBA" id="ARBA00022679"/>
    </source>
</evidence>
<dbReference type="InterPro" id="IPR003594">
    <property type="entry name" value="HATPase_dom"/>
</dbReference>
<dbReference type="CDD" id="cd16917">
    <property type="entry name" value="HATPase_UhpB-NarQ-NarX-like"/>
    <property type="match status" value="1"/>
</dbReference>
<organism evidence="13 14">
    <name type="scientific">Paenibacillus lemnae</name>
    <dbReference type="NCBI Taxonomy" id="1330551"/>
    <lineage>
        <taxon>Bacteria</taxon>
        <taxon>Bacillati</taxon>
        <taxon>Bacillota</taxon>
        <taxon>Bacilli</taxon>
        <taxon>Bacillales</taxon>
        <taxon>Paenibacillaceae</taxon>
        <taxon>Paenibacillus</taxon>
    </lineage>
</organism>
<dbReference type="RefSeq" id="WP_169505465.1">
    <property type="nucleotide sequence ID" value="NZ_JABBPN010000011.1"/>
</dbReference>
<keyword evidence="8" id="KW-0902">Two-component regulatory system</keyword>
<dbReference type="InterPro" id="IPR050482">
    <property type="entry name" value="Sensor_HK_TwoCompSys"/>
</dbReference>
<dbReference type="GO" id="GO:0046983">
    <property type="term" value="F:protein dimerization activity"/>
    <property type="evidence" value="ECO:0007669"/>
    <property type="project" value="InterPro"/>
</dbReference>
<dbReference type="Gene3D" id="3.30.565.10">
    <property type="entry name" value="Histidine kinase-like ATPase, C-terminal domain"/>
    <property type="match status" value="1"/>
</dbReference>
<dbReference type="GO" id="GO:0005524">
    <property type="term" value="F:ATP binding"/>
    <property type="evidence" value="ECO:0007669"/>
    <property type="project" value="UniProtKB-KW"/>
</dbReference>
<feature type="transmembrane region" description="Helical" evidence="10">
    <location>
        <begin position="118"/>
        <end position="137"/>
    </location>
</feature>
<evidence type="ECO:0000256" key="9">
    <source>
        <dbReference type="SAM" id="MobiDB-lite"/>
    </source>
</evidence>
<evidence type="ECO:0000256" key="6">
    <source>
        <dbReference type="ARBA" id="ARBA00022777"/>
    </source>
</evidence>
<dbReference type="Pfam" id="PF02518">
    <property type="entry name" value="HATPase_c"/>
    <property type="match status" value="1"/>
</dbReference>
<evidence type="ECO:0000256" key="3">
    <source>
        <dbReference type="ARBA" id="ARBA00022553"/>
    </source>
</evidence>
<comment type="catalytic activity">
    <reaction evidence="1">
        <text>ATP + protein L-histidine = ADP + protein N-phospho-L-histidine.</text>
        <dbReference type="EC" id="2.7.13.3"/>
    </reaction>
</comment>
<keyword evidence="10" id="KW-0812">Transmembrane</keyword>
<keyword evidence="6 13" id="KW-0418">Kinase</keyword>
<dbReference type="GO" id="GO:0016020">
    <property type="term" value="C:membrane"/>
    <property type="evidence" value="ECO:0007669"/>
    <property type="project" value="InterPro"/>
</dbReference>
<feature type="domain" description="Signal transduction histidine kinase subgroup 3 dimerisation and phosphoacceptor" evidence="12">
    <location>
        <begin position="183"/>
        <end position="248"/>
    </location>
</feature>
<dbReference type="PANTHER" id="PTHR24421">
    <property type="entry name" value="NITRATE/NITRITE SENSOR PROTEIN NARX-RELATED"/>
    <property type="match status" value="1"/>
</dbReference>
<keyword evidence="14" id="KW-1185">Reference proteome</keyword>
<evidence type="ECO:0000256" key="1">
    <source>
        <dbReference type="ARBA" id="ARBA00000085"/>
    </source>
</evidence>
<keyword evidence="7" id="KW-0067">ATP-binding</keyword>
<feature type="transmembrane region" description="Helical" evidence="10">
    <location>
        <begin position="29"/>
        <end position="45"/>
    </location>
</feature>
<dbReference type="PANTHER" id="PTHR24421:SF10">
    <property type="entry name" value="NITRATE_NITRITE SENSOR PROTEIN NARQ"/>
    <property type="match status" value="1"/>
</dbReference>
<evidence type="ECO:0000256" key="10">
    <source>
        <dbReference type="SAM" id="Phobius"/>
    </source>
</evidence>
<dbReference type="EC" id="2.7.13.3" evidence="2"/>